<dbReference type="Gene3D" id="1.10.290.10">
    <property type="entry name" value="Topoisomerase I, domain 4"/>
    <property type="match status" value="1"/>
</dbReference>
<feature type="active site" description="O-(5'-phospho-DNA)-tyrosine intermediate" evidence="10">
    <location>
        <position position="334"/>
    </location>
</feature>
<keyword evidence="9 10" id="KW-0413">Isomerase</keyword>
<dbReference type="Proteomes" id="UP000199689">
    <property type="component" value="Unassembled WGS sequence"/>
</dbReference>
<dbReference type="InterPro" id="IPR013825">
    <property type="entry name" value="Topo_IA_cen_sub2"/>
</dbReference>
<gene>
    <name evidence="10" type="primary">topA</name>
    <name evidence="13" type="ORF">SAMN02910343_01137</name>
</gene>
<keyword evidence="3" id="KW-0479">Metal-binding</keyword>
<keyword evidence="5" id="KW-0862">Zinc</keyword>
<evidence type="ECO:0000256" key="9">
    <source>
        <dbReference type="ARBA" id="ARBA00023235"/>
    </source>
</evidence>
<dbReference type="AlphaFoldDB" id="A0A1G5W4S8"/>
<feature type="site" description="Interaction with DNA" evidence="10">
    <location>
        <position position="174"/>
    </location>
</feature>
<dbReference type="EMBL" id="FMXA01000013">
    <property type="protein sequence ID" value="SDA53119.1"/>
    <property type="molecule type" value="Genomic_DNA"/>
</dbReference>
<feature type="site" description="Interaction with DNA" evidence="10">
    <location>
        <position position="190"/>
    </location>
</feature>
<dbReference type="InterPro" id="IPR013498">
    <property type="entry name" value="Topo_IA_Znf"/>
</dbReference>
<evidence type="ECO:0000256" key="5">
    <source>
        <dbReference type="ARBA" id="ARBA00022833"/>
    </source>
</evidence>
<comment type="subunit">
    <text evidence="10">Monomer.</text>
</comment>
<feature type="domain" description="Toprim" evidence="11">
    <location>
        <begin position="38"/>
        <end position="148"/>
    </location>
</feature>
<dbReference type="PROSITE" id="PS00396">
    <property type="entry name" value="TOPO_IA_1"/>
    <property type="match status" value="1"/>
</dbReference>
<dbReference type="InterPro" id="IPR005733">
    <property type="entry name" value="TopoI_bac-type"/>
</dbReference>
<dbReference type="InterPro" id="IPR023406">
    <property type="entry name" value="Topo_IA_AS"/>
</dbReference>
<feature type="site" description="Interaction with DNA" evidence="10">
    <location>
        <position position="178"/>
    </location>
</feature>
<comment type="catalytic activity">
    <reaction evidence="1 10">
        <text>ATP-independent breakage of single-stranded DNA, followed by passage and rejoining.</text>
        <dbReference type="EC" id="5.6.2.1"/>
    </reaction>
</comment>
<dbReference type="InterPro" id="IPR028612">
    <property type="entry name" value="Topoisom_1_IA"/>
</dbReference>
<dbReference type="SMART" id="SM00437">
    <property type="entry name" value="TOP1Ac"/>
    <property type="match status" value="1"/>
</dbReference>
<feature type="region of interest" description="Interaction with DNA" evidence="10">
    <location>
        <begin position="198"/>
        <end position="203"/>
    </location>
</feature>
<dbReference type="InterPro" id="IPR003601">
    <property type="entry name" value="Topo_IA_2"/>
</dbReference>
<dbReference type="NCBIfam" id="TIGR01051">
    <property type="entry name" value="topA_bact"/>
    <property type="match status" value="1"/>
</dbReference>
<organism evidence="13 14">
    <name type="scientific">Allisonella histaminiformans</name>
    <dbReference type="NCBI Taxonomy" id="209880"/>
    <lineage>
        <taxon>Bacteria</taxon>
        <taxon>Bacillati</taxon>
        <taxon>Bacillota</taxon>
        <taxon>Negativicutes</taxon>
        <taxon>Veillonellales</taxon>
        <taxon>Veillonellaceae</taxon>
        <taxon>Allisonella</taxon>
    </lineage>
</organism>
<feature type="site" description="Interaction with DNA" evidence="10">
    <location>
        <position position="175"/>
    </location>
</feature>
<dbReference type="PANTHER" id="PTHR42785">
    <property type="entry name" value="DNA TOPOISOMERASE, TYPE IA, CORE"/>
    <property type="match status" value="1"/>
</dbReference>
<dbReference type="InterPro" id="IPR006171">
    <property type="entry name" value="TOPRIM_dom"/>
</dbReference>
<dbReference type="InterPro" id="IPR013824">
    <property type="entry name" value="Topo_IA_cen_sub1"/>
</dbReference>
<keyword evidence="4" id="KW-0863">Zinc-finger</keyword>
<keyword evidence="8 10" id="KW-0238">DNA-binding</keyword>
<dbReference type="InterPro" id="IPR003602">
    <property type="entry name" value="Topo_IA_DNA-bd_dom"/>
</dbReference>
<dbReference type="GO" id="GO:0003917">
    <property type="term" value="F:DNA topoisomerase type I (single strand cut, ATP-independent) activity"/>
    <property type="evidence" value="ECO:0007669"/>
    <property type="project" value="UniProtKB-UniRule"/>
</dbReference>
<proteinExistence type="inferred from homology"/>
<comment type="similarity">
    <text evidence="2 10">Belongs to the type IA topoisomerase family.</text>
</comment>
<evidence type="ECO:0000256" key="2">
    <source>
        <dbReference type="ARBA" id="ARBA00009446"/>
    </source>
</evidence>
<evidence type="ECO:0000256" key="6">
    <source>
        <dbReference type="ARBA" id="ARBA00022842"/>
    </source>
</evidence>
<dbReference type="GO" id="GO:0005694">
    <property type="term" value="C:chromosome"/>
    <property type="evidence" value="ECO:0007669"/>
    <property type="project" value="InterPro"/>
</dbReference>
<dbReference type="InterPro" id="IPR023405">
    <property type="entry name" value="Topo_IA_core_domain"/>
</dbReference>
<dbReference type="PANTHER" id="PTHR42785:SF1">
    <property type="entry name" value="DNA TOPOISOMERASE"/>
    <property type="match status" value="1"/>
</dbReference>
<evidence type="ECO:0000256" key="8">
    <source>
        <dbReference type="ARBA" id="ARBA00023125"/>
    </source>
</evidence>
<dbReference type="EC" id="5.6.2.1" evidence="10"/>
<dbReference type="InterPro" id="IPR000380">
    <property type="entry name" value="Topo_IA"/>
</dbReference>
<dbReference type="Gene3D" id="1.10.460.10">
    <property type="entry name" value="Topoisomerase I, domain 2"/>
    <property type="match status" value="1"/>
</dbReference>
<dbReference type="HAMAP" id="MF_00952">
    <property type="entry name" value="Topoisom_1_prok"/>
    <property type="match status" value="1"/>
</dbReference>
<accession>A0A1G5W4S8</accession>
<dbReference type="SUPFAM" id="SSF57783">
    <property type="entry name" value="Zinc beta-ribbon"/>
    <property type="match status" value="2"/>
</dbReference>
<dbReference type="CDD" id="cd03363">
    <property type="entry name" value="TOPRIM_TopoIA_TopoI"/>
    <property type="match status" value="1"/>
</dbReference>
<comment type="function">
    <text evidence="10">Releases the supercoiling and torsional tension of DNA, which is introduced during the DNA replication and transcription, by transiently cleaving and rejoining one strand of the DNA duplex. Introduces a single-strand break via transesterification at a target site in duplex DNA. The scissile phosphodiester is attacked by the catalytic tyrosine of the enzyme, resulting in the formation of a DNA-(5'-phosphotyrosyl)-enzyme intermediate and the expulsion of a 3'-OH DNA strand. The free DNA strand then undergoes passage around the unbroken strand, thus removing DNA supercoils. Finally, in the religation step, the DNA 3'-OH attacks the covalent intermediate to expel the active-site tyrosine and restore the DNA phosphodiester backbone.</text>
</comment>
<dbReference type="GO" id="GO:0003677">
    <property type="term" value="F:DNA binding"/>
    <property type="evidence" value="ECO:0007669"/>
    <property type="project" value="UniProtKB-KW"/>
</dbReference>
<evidence type="ECO:0000256" key="4">
    <source>
        <dbReference type="ARBA" id="ARBA00022771"/>
    </source>
</evidence>
<evidence type="ECO:0000259" key="11">
    <source>
        <dbReference type="PROSITE" id="PS50880"/>
    </source>
</evidence>
<dbReference type="Gene3D" id="2.70.20.10">
    <property type="entry name" value="Topoisomerase I, domain 3"/>
    <property type="match status" value="1"/>
</dbReference>
<dbReference type="SUPFAM" id="SSF56712">
    <property type="entry name" value="Prokaryotic type I DNA topoisomerase"/>
    <property type="match status" value="1"/>
</dbReference>
<evidence type="ECO:0000259" key="12">
    <source>
        <dbReference type="PROSITE" id="PS52039"/>
    </source>
</evidence>
<dbReference type="SMART" id="SM00436">
    <property type="entry name" value="TOP1Bc"/>
    <property type="match status" value="1"/>
</dbReference>
<evidence type="ECO:0000256" key="7">
    <source>
        <dbReference type="ARBA" id="ARBA00023029"/>
    </source>
</evidence>
<reference evidence="13 14" key="1">
    <citation type="submission" date="2016-10" db="EMBL/GenBank/DDBJ databases">
        <authorList>
            <person name="de Groot N.N."/>
        </authorList>
    </citation>
    <scope>NUCLEOTIDE SEQUENCE [LARGE SCALE GENOMIC DNA]</scope>
    <source>
        <strain evidence="13 14">DSM 15230</strain>
    </source>
</reference>
<dbReference type="InterPro" id="IPR013826">
    <property type="entry name" value="Topo_IA_cen_sub3"/>
</dbReference>
<dbReference type="InterPro" id="IPR013497">
    <property type="entry name" value="Topo_IA_cen"/>
</dbReference>
<evidence type="ECO:0000313" key="14">
    <source>
        <dbReference type="Proteomes" id="UP000199689"/>
    </source>
</evidence>
<keyword evidence="7 10" id="KW-0799">Topoisomerase</keyword>
<keyword evidence="14" id="KW-1185">Reference proteome</keyword>
<dbReference type="STRING" id="209880.SAMN02910343_01137"/>
<dbReference type="Pfam" id="PF01396">
    <property type="entry name" value="Zn_ribbon_Top1"/>
    <property type="match status" value="4"/>
</dbReference>
<feature type="site" description="Interaction with DNA" evidence="10">
    <location>
        <position position="68"/>
    </location>
</feature>
<dbReference type="PROSITE" id="PS52039">
    <property type="entry name" value="TOPO_IA_2"/>
    <property type="match status" value="1"/>
</dbReference>
<evidence type="ECO:0000313" key="13">
    <source>
        <dbReference type="EMBL" id="SDA53119.1"/>
    </source>
</evidence>
<dbReference type="Gene3D" id="3.40.50.140">
    <property type="match status" value="1"/>
</dbReference>
<sequence length="780" mass="87807">MDVSIKRTITIGTKKKSRTRKAKVADPVFKRKPTAGGKHLVVVESPAKAKTIEKILGSNYKVLASMGHLRDLPASSLGVDIENQFKPEYVNSKDKADVIHALQKEANKCSDVMLATDPDREGEAISWHLSKLLDVNPEDNVRIAFHEITPPAIKEAIKHPGPVDMHRVDAQQARRVLDRLVGYKLSPWLWRQLYKGLSAGRVQSVAVRIICEREQEIRAFVPEEYWFVNAKFKTLKGEVFSAQYLDDKGKQARLANKEEADAALALIQGKEAEVVSVTKRKQQRRARAPYTTSTMQQDAVNRLGFSSKKTMMLAQMLYEGIELAGHGHVGLITYMRTDSTRISQEMIKQVLPYIESVYGREYVPETPNIYHKAKDAQDAHEAIRPTSLAFSPDVVASSLSRDQLKLYTLIWNRFIASQMAPQILQNTTAVLSCGDARLRASGSHVVFDGFTTVMKAASRKKAEGETEKYLPPLEKGETVFPISSEGEQHFTTPPPRFTEASLIKTLEEKGIGRPSTYAAILDAIQRRKYVEKDGKQFIPTEIGFKVTELLKKYFGRIVDIGFTADMEQWLDKIAEGDATYLQVLTDFYGIFSKELEKADAHAEEERKNNEEVSDQVCEKCGSPMIIKFGRFGKYLACSNYPACHNTKSLNVNNQPEEKSDKPCEKCGALMVYKNGPYGRYLHCPECGTNKSIVIDTGITCPKCGKGHLVKRKSRRGRYFYGCSTYPACDMALWNEPVDKFCPVCGHIMVKRVYKNGTEKVFCSNQECTEYPRRKTKKASE</sequence>
<dbReference type="GO" id="GO:0008270">
    <property type="term" value="F:zinc ion binding"/>
    <property type="evidence" value="ECO:0007669"/>
    <property type="project" value="UniProtKB-KW"/>
</dbReference>
<dbReference type="Pfam" id="PF01131">
    <property type="entry name" value="Topoisom_bac"/>
    <property type="match status" value="1"/>
</dbReference>
<dbReference type="PRINTS" id="PR00417">
    <property type="entry name" value="PRTPISMRASEI"/>
</dbReference>
<protein>
    <recommendedName>
        <fullName evidence="10">DNA topoisomerase 1</fullName>
        <ecNumber evidence="10">5.6.2.1</ecNumber>
    </recommendedName>
    <alternativeName>
        <fullName evidence="10">DNA topoisomerase I</fullName>
    </alternativeName>
</protein>
<evidence type="ECO:0000256" key="10">
    <source>
        <dbReference type="HAMAP-Rule" id="MF_00952"/>
    </source>
</evidence>
<dbReference type="PROSITE" id="PS50880">
    <property type="entry name" value="TOPRIM"/>
    <property type="match status" value="1"/>
</dbReference>
<keyword evidence="6" id="KW-0460">Magnesium</keyword>
<dbReference type="InterPro" id="IPR034149">
    <property type="entry name" value="TOPRIM_TopoI"/>
</dbReference>
<feature type="site" description="Interaction with DNA" evidence="10">
    <location>
        <position position="336"/>
    </location>
</feature>
<dbReference type="GO" id="GO:0006265">
    <property type="term" value="P:DNA topological change"/>
    <property type="evidence" value="ECO:0007669"/>
    <property type="project" value="UniProtKB-UniRule"/>
</dbReference>
<evidence type="ECO:0000256" key="3">
    <source>
        <dbReference type="ARBA" id="ARBA00022723"/>
    </source>
</evidence>
<dbReference type="SMART" id="SM00493">
    <property type="entry name" value="TOPRIM"/>
    <property type="match status" value="1"/>
</dbReference>
<dbReference type="Gene3D" id="3.30.65.10">
    <property type="entry name" value="Bacterial Topoisomerase I, domain 1"/>
    <property type="match status" value="3"/>
</dbReference>
<feature type="site" description="Interaction with DNA" evidence="10">
    <location>
        <position position="527"/>
    </location>
</feature>
<feature type="domain" description="Topo IA-type catalytic" evidence="12">
    <location>
        <begin position="164"/>
        <end position="595"/>
    </location>
</feature>
<dbReference type="Pfam" id="PF01751">
    <property type="entry name" value="Toprim"/>
    <property type="match status" value="1"/>
</dbReference>
<dbReference type="CDD" id="cd00186">
    <property type="entry name" value="TOP1Ac"/>
    <property type="match status" value="1"/>
</dbReference>
<name>A0A1G5W4S8_9FIRM</name>
<feature type="site" description="Interaction with DNA" evidence="10">
    <location>
        <position position="183"/>
    </location>
</feature>
<evidence type="ECO:0000256" key="1">
    <source>
        <dbReference type="ARBA" id="ARBA00000213"/>
    </source>
</evidence>